<evidence type="ECO:0000256" key="2">
    <source>
        <dbReference type="ARBA" id="ARBA00034247"/>
    </source>
</evidence>
<dbReference type="AlphaFoldDB" id="A0A420WHS8"/>
<dbReference type="SMART" id="SM00267">
    <property type="entry name" value="GGDEF"/>
    <property type="match status" value="1"/>
</dbReference>
<reference evidence="4 5" key="1">
    <citation type="submission" date="2018-10" db="EMBL/GenBank/DDBJ databases">
        <title>Comparative analysis of microorganisms from saline springs in Andes Mountain Range, Colombia.</title>
        <authorList>
            <person name="Rubin E."/>
        </authorList>
    </citation>
    <scope>NUCLEOTIDE SEQUENCE [LARGE SCALE GENOMIC DNA]</scope>
    <source>
        <strain evidence="4 5">USBA 36</strain>
    </source>
</reference>
<dbReference type="NCBIfam" id="TIGR00254">
    <property type="entry name" value="GGDEF"/>
    <property type="match status" value="1"/>
</dbReference>
<comment type="caution">
    <text evidence="4">The sequence shown here is derived from an EMBL/GenBank/DDBJ whole genome shotgun (WGS) entry which is preliminary data.</text>
</comment>
<evidence type="ECO:0000256" key="1">
    <source>
        <dbReference type="ARBA" id="ARBA00012528"/>
    </source>
</evidence>
<dbReference type="InterPro" id="IPR029787">
    <property type="entry name" value="Nucleotide_cyclase"/>
</dbReference>
<dbReference type="PROSITE" id="PS50887">
    <property type="entry name" value="GGDEF"/>
    <property type="match status" value="1"/>
</dbReference>
<evidence type="ECO:0000259" key="3">
    <source>
        <dbReference type="PROSITE" id="PS50887"/>
    </source>
</evidence>
<evidence type="ECO:0000313" key="4">
    <source>
        <dbReference type="EMBL" id="RKQ70561.1"/>
    </source>
</evidence>
<dbReference type="Gene3D" id="3.30.70.270">
    <property type="match status" value="1"/>
</dbReference>
<dbReference type="OrthoDB" id="9812260at2"/>
<name>A0A420WHS8_9PROT</name>
<dbReference type="PANTHER" id="PTHR45138:SF9">
    <property type="entry name" value="DIGUANYLATE CYCLASE DGCM-RELATED"/>
    <property type="match status" value="1"/>
</dbReference>
<dbReference type="FunFam" id="3.30.70.270:FF:000001">
    <property type="entry name" value="Diguanylate cyclase domain protein"/>
    <property type="match status" value="1"/>
</dbReference>
<protein>
    <recommendedName>
        <fullName evidence="1">diguanylate cyclase</fullName>
        <ecNumber evidence="1">2.7.7.65</ecNumber>
    </recommendedName>
</protein>
<dbReference type="SUPFAM" id="SSF55073">
    <property type="entry name" value="Nucleotide cyclase"/>
    <property type="match status" value="1"/>
</dbReference>
<comment type="catalytic activity">
    <reaction evidence="2">
        <text>2 GTP = 3',3'-c-di-GMP + 2 diphosphate</text>
        <dbReference type="Rhea" id="RHEA:24898"/>
        <dbReference type="ChEBI" id="CHEBI:33019"/>
        <dbReference type="ChEBI" id="CHEBI:37565"/>
        <dbReference type="ChEBI" id="CHEBI:58805"/>
        <dbReference type="EC" id="2.7.7.65"/>
    </reaction>
</comment>
<dbReference type="GO" id="GO:0052621">
    <property type="term" value="F:diguanylate cyclase activity"/>
    <property type="evidence" value="ECO:0007669"/>
    <property type="project" value="UniProtKB-EC"/>
</dbReference>
<gene>
    <name evidence="4" type="ORF">BCL74_2509</name>
</gene>
<dbReference type="InterPro" id="IPR000160">
    <property type="entry name" value="GGDEF_dom"/>
</dbReference>
<accession>A0A420WHS8</accession>
<dbReference type="EC" id="2.7.7.65" evidence="1"/>
<dbReference type="Proteomes" id="UP000277424">
    <property type="component" value="Unassembled WGS sequence"/>
</dbReference>
<dbReference type="InterPro" id="IPR043128">
    <property type="entry name" value="Rev_trsase/Diguanyl_cyclase"/>
</dbReference>
<proteinExistence type="predicted"/>
<sequence length="322" mass="36340">MPSIETPDDFAHRSDGGVLPDGVQNLKERLEATIQALVEKDMEVIEAYTLLNLMLVGGRPRSQALLGKLQSGELIAPVDLDLEPIRDYLTDRQLRKLSRVLVRYRELRADFASFVGKIVRTGKVAKGQHRRISGDVMDFLEFTEEVKAETWDLFAATDTLTGLMNRSAQARIFEEECRKARRRGSPFCLALIDADNFKAINDDHGHDVGDAVLVAIANRLDESIRAFDHIFRHGGEEILLLLPRVTRRDADRMMERLRKCIADTPVRLPDGTEITATVSIGYSLLGDEPDITIDTALQTADEALYQSKEAGRNRCTFRRYRQ</sequence>
<dbReference type="Pfam" id="PF00990">
    <property type="entry name" value="GGDEF"/>
    <property type="match status" value="1"/>
</dbReference>
<dbReference type="RefSeq" id="WP_121220414.1">
    <property type="nucleotide sequence ID" value="NZ_RBIG01000002.1"/>
</dbReference>
<dbReference type="InterPro" id="IPR050469">
    <property type="entry name" value="Diguanylate_Cyclase"/>
</dbReference>
<organism evidence="4 5">
    <name type="scientific">Oceanibaculum indicum</name>
    <dbReference type="NCBI Taxonomy" id="526216"/>
    <lineage>
        <taxon>Bacteria</taxon>
        <taxon>Pseudomonadati</taxon>
        <taxon>Pseudomonadota</taxon>
        <taxon>Alphaproteobacteria</taxon>
        <taxon>Rhodospirillales</taxon>
        <taxon>Oceanibaculaceae</taxon>
        <taxon>Oceanibaculum</taxon>
    </lineage>
</organism>
<feature type="domain" description="GGDEF" evidence="3">
    <location>
        <begin position="185"/>
        <end position="320"/>
    </location>
</feature>
<dbReference type="CDD" id="cd01949">
    <property type="entry name" value="GGDEF"/>
    <property type="match status" value="1"/>
</dbReference>
<evidence type="ECO:0000313" key="5">
    <source>
        <dbReference type="Proteomes" id="UP000277424"/>
    </source>
</evidence>
<dbReference type="EMBL" id="RBIG01000002">
    <property type="protein sequence ID" value="RKQ70561.1"/>
    <property type="molecule type" value="Genomic_DNA"/>
</dbReference>
<dbReference type="PANTHER" id="PTHR45138">
    <property type="entry name" value="REGULATORY COMPONENTS OF SENSORY TRANSDUCTION SYSTEM"/>
    <property type="match status" value="1"/>
</dbReference>